<proteinExistence type="predicted"/>
<dbReference type="Gene3D" id="3.40.50.300">
    <property type="entry name" value="P-loop containing nucleotide triphosphate hydrolases"/>
    <property type="match status" value="2"/>
</dbReference>
<dbReference type="GO" id="GO:0003677">
    <property type="term" value="F:DNA binding"/>
    <property type="evidence" value="ECO:0007669"/>
    <property type="project" value="InterPro"/>
</dbReference>
<dbReference type="InterPro" id="IPR006935">
    <property type="entry name" value="Helicase/UvrB_N"/>
</dbReference>
<sequence>MIDCSSSPTGQQEVINSIEPGEKINDSTGEIQNANSSSLVEILTSSSVHSEEPLEISSVEEVETILVQPTQIEDVGPIDPTILAQHSHQYPHQSSTFKGFKASEFQKAVLDHCDKVRGILKHSTGLIVLATGLGKTILVILDIERELTRLKDTNDFKSFKLLFLVHSKVIRDGTYQKFKTQFCTDLESEWDFTDSDFLNITENETQKTIDSKMKRAKFIFCLFQSFDKISSIKCTHCVIDEVHHVVAQTYNKVFTQLSNLPSNRYMLGMTATLIHRDDPTGENLKKLFKDIVYVDLPWRLANNLGFFPPVEYLEYLPSTINSSLDILTYQQIFKEAFDIYNNPKRQLPNFINKLEKSLIQLGMNTDEQVKKKLTPESVTNVLFQFLQEQVNAGLAAKKKIIIILEDFETGKLNVLVNVMMVSEGYDVKDVDCLVLARQTESEIVFLQQLGRALRRSTNKTVIVIDLALNLRKRWKRLFNDEFQNEEELKRMITEFWQGMYDSDVISNQLNSVENFIGNPSSLIQ</sequence>
<dbReference type="SMART" id="SM00490">
    <property type="entry name" value="HELICc"/>
    <property type="match status" value="1"/>
</dbReference>
<dbReference type="Pfam" id="PF04851">
    <property type="entry name" value="ResIII"/>
    <property type="match status" value="1"/>
</dbReference>
<dbReference type="GO" id="GO:0005829">
    <property type="term" value="C:cytosol"/>
    <property type="evidence" value="ECO:0007669"/>
    <property type="project" value="TreeGrafter"/>
</dbReference>
<dbReference type="Proteomes" id="UP000006671">
    <property type="component" value="Unassembled WGS sequence"/>
</dbReference>
<dbReference type="GO" id="GO:0016787">
    <property type="term" value="F:hydrolase activity"/>
    <property type="evidence" value="ECO:0007669"/>
    <property type="project" value="InterPro"/>
</dbReference>
<dbReference type="RefSeq" id="XP_002675539.1">
    <property type="nucleotide sequence ID" value="XM_002675493.1"/>
</dbReference>
<dbReference type="Pfam" id="PF00271">
    <property type="entry name" value="Helicase_C"/>
    <property type="match status" value="1"/>
</dbReference>
<dbReference type="VEuPathDB" id="AmoebaDB:NAEGRDRAFT_69258"/>
<feature type="domain" description="Helicase ATP-binding" evidence="1">
    <location>
        <begin position="116"/>
        <end position="291"/>
    </location>
</feature>
<dbReference type="KEGG" id="ngr:NAEGRDRAFT_69258"/>
<dbReference type="InterPro" id="IPR014001">
    <property type="entry name" value="Helicase_ATP-bd"/>
</dbReference>
<evidence type="ECO:0000259" key="2">
    <source>
        <dbReference type="PROSITE" id="PS51194"/>
    </source>
</evidence>
<dbReference type="InterPro" id="IPR050742">
    <property type="entry name" value="Helicase_Restrict-Modif_Enz"/>
</dbReference>
<protein>
    <submittedName>
        <fullName evidence="3">Predicted protein</fullName>
    </submittedName>
</protein>
<feature type="domain" description="Helicase C-terminal" evidence="2">
    <location>
        <begin position="346"/>
        <end position="496"/>
    </location>
</feature>
<evidence type="ECO:0000313" key="3">
    <source>
        <dbReference type="EMBL" id="EFC42795.1"/>
    </source>
</evidence>
<dbReference type="GeneID" id="8862871"/>
<dbReference type="InterPro" id="IPR027417">
    <property type="entry name" value="P-loop_NTPase"/>
</dbReference>
<dbReference type="EMBL" id="GG738877">
    <property type="protein sequence ID" value="EFC42795.1"/>
    <property type="molecule type" value="Genomic_DNA"/>
</dbReference>
<name>D2VK38_NAEGR</name>
<dbReference type="STRING" id="5762.D2VK38"/>
<dbReference type="PANTHER" id="PTHR47396">
    <property type="entry name" value="TYPE I RESTRICTION ENZYME ECOKI R PROTEIN"/>
    <property type="match status" value="1"/>
</dbReference>
<dbReference type="PROSITE" id="PS51194">
    <property type="entry name" value="HELICASE_CTER"/>
    <property type="match status" value="1"/>
</dbReference>
<dbReference type="InParanoid" id="D2VK38"/>
<dbReference type="InterPro" id="IPR001650">
    <property type="entry name" value="Helicase_C-like"/>
</dbReference>
<evidence type="ECO:0000313" key="4">
    <source>
        <dbReference type="Proteomes" id="UP000006671"/>
    </source>
</evidence>
<accession>D2VK38</accession>
<dbReference type="GO" id="GO:0005524">
    <property type="term" value="F:ATP binding"/>
    <property type="evidence" value="ECO:0007669"/>
    <property type="project" value="InterPro"/>
</dbReference>
<dbReference type="SMART" id="SM00487">
    <property type="entry name" value="DEXDc"/>
    <property type="match status" value="1"/>
</dbReference>
<dbReference type="OrthoDB" id="10254363at2759"/>
<dbReference type="AlphaFoldDB" id="D2VK38"/>
<dbReference type="SUPFAM" id="SSF52540">
    <property type="entry name" value="P-loop containing nucleoside triphosphate hydrolases"/>
    <property type="match status" value="1"/>
</dbReference>
<gene>
    <name evidence="3" type="ORF">NAEGRDRAFT_69258</name>
</gene>
<evidence type="ECO:0000259" key="1">
    <source>
        <dbReference type="PROSITE" id="PS51192"/>
    </source>
</evidence>
<dbReference type="PROSITE" id="PS51192">
    <property type="entry name" value="HELICASE_ATP_BIND_1"/>
    <property type="match status" value="1"/>
</dbReference>
<dbReference type="PANTHER" id="PTHR47396:SF1">
    <property type="entry name" value="ATP-DEPENDENT HELICASE IRC3-RELATED"/>
    <property type="match status" value="1"/>
</dbReference>
<keyword evidence="4" id="KW-1185">Reference proteome</keyword>
<organism evidence="4">
    <name type="scientific">Naegleria gruberi</name>
    <name type="common">Amoeba</name>
    <dbReference type="NCBI Taxonomy" id="5762"/>
    <lineage>
        <taxon>Eukaryota</taxon>
        <taxon>Discoba</taxon>
        <taxon>Heterolobosea</taxon>
        <taxon>Tetramitia</taxon>
        <taxon>Eutetramitia</taxon>
        <taxon>Vahlkampfiidae</taxon>
        <taxon>Naegleria</taxon>
    </lineage>
</organism>
<reference evidence="3 4" key="1">
    <citation type="journal article" date="2010" name="Cell">
        <title>The genome of Naegleria gruberi illuminates early eukaryotic versatility.</title>
        <authorList>
            <person name="Fritz-Laylin L.K."/>
            <person name="Prochnik S.E."/>
            <person name="Ginger M.L."/>
            <person name="Dacks J.B."/>
            <person name="Carpenter M.L."/>
            <person name="Field M.C."/>
            <person name="Kuo A."/>
            <person name="Paredez A."/>
            <person name="Chapman J."/>
            <person name="Pham J."/>
            <person name="Shu S."/>
            <person name="Neupane R."/>
            <person name="Cipriano M."/>
            <person name="Mancuso J."/>
            <person name="Tu H."/>
            <person name="Salamov A."/>
            <person name="Lindquist E."/>
            <person name="Shapiro H."/>
            <person name="Lucas S."/>
            <person name="Grigoriev I.V."/>
            <person name="Cande W.Z."/>
            <person name="Fulton C."/>
            <person name="Rokhsar D.S."/>
            <person name="Dawson S.C."/>
        </authorList>
    </citation>
    <scope>NUCLEOTIDE SEQUENCE [LARGE SCALE GENOMIC DNA]</scope>
    <source>
        <strain evidence="3 4">NEG-M</strain>
    </source>
</reference>